<name>X1LIA6_9ZZZZ</name>
<dbReference type="AlphaFoldDB" id="X1LIA6"/>
<organism evidence="1">
    <name type="scientific">marine sediment metagenome</name>
    <dbReference type="NCBI Taxonomy" id="412755"/>
    <lineage>
        <taxon>unclassified sequences</taxon>
        <taxon>metagenomes</taxon>
        <taxon>ecological metagenomes</taxon>
    </lineage>
</organism>
<comment type="caution">
    <text evidence="1">The sequence shown here is derived from an EMBL/GenBank/DDBJ whole genome shotgun (WGS) entry which is preliminary data.</text>
</comment>
<reference evidence="1" key="1">
    <citation type="journal article" date="2014" name="Front. Microbiol.">
        <title>High frequency of phylogenetically diverse reductive dehalogenase-homologous genes in deep subseafloor sedimentary metagenomes.</title>
        <authorList>
            <person name="Kawai M."/>
            <person name="Futagami T."/>
            <person name="Toyoda A."/>
            <person name="Takaki Y."/>
            <person name="Nishi S."/>
            <person name="Hori S."/>
            <person name="Arai W."/>
            <person name="Tsubouchi T."/>
            <person name="Morono Y."/>
            <person name="Uchiyama I."/>
            <person name="Ito T."/>
            <person name="Fujiyama A."/>
            <person name="Inagaki F."/>
            <person name="Takami H."/>
        </authorList>
    </citation>
    <scope>NUCLEOTIDE SEQUENCE</scope>
    <source>
        <strain evidence="1">Expedition CK06-06</strain>
    </source>
</reference>
<evidence type="ECO:0000313" key="1">
    <source>
        <dbReference type="EMBL" id="GAI05551.1"/>
    </source>
</evidence>
<protein>
    <submittedName>
        <fullName evidence="1">Uncharacterized protein</fullName>
    </submittedName>
</protein>
<gene>
    <name evidence="1" type="ORF">S06H3_19376</name>
</gene>
<dbReference type="EMBL" id="BARV01009916">
    <property type="protein sequence ID" value="GAI05551.1"/>
    <property type="molecule type" value="Genomic_DNA"/>
</dbReference>
<sequence>MAKKKSPKTEAGKLKKAGMLLSQFVRDIALEKTQLEKNIDGEDKMVSKAEALARLILEANIQYAIIVHADDAEITYLIKWKVDSAGSYTGGVLSLSNDGGSSWQEYSNDEYDGTFREYGDTVPGILPAIDPSLQSLWGW</sequence>
<proteinExistence type="predicted"/>
<accession>X1LIA6</accession>